<name>A0AAD4S8E8_9MAGN</name>
<sequence length="79" mass="8922">MQKLPGKMSTSNVTAKCELGTQTFDQCPGSGFDREGKCIPLLARCNILSVKEKRIELERSKTTFVRRASEFLMKYFASL</sequence>
<evidence type="ECO:0000313" key="2">
    <source>
        <dbReference type="Proteomes" id="UP001202328"/>
    </source>
</evidence>
<organism evidence="1 2">
    <name type="scientific">Papaver atlanticum</name>
    <dbReference type="NCBI Taxonomy" id="357466"/>
    <lineage>
        <taxon>Eukaryota</taxon>
        <taxon>Viridiplantae</taxon>
        <taxon>Streptophyta</taxon>
        <taxon>Embryophyta</taxon>
        <taxon>Tracheophyta</taxon>
        <taxon>Spermatophyta</taxon>
        <taxon>Magnoliopsida</taxon>
        <taxon>Ranunculales</taxon>
        <taxon>Papaveraceae</taxon>
        <taxon>Papaveroideae</taxon>
        <taxon>Papaver</taxon>
    </lineage>
</organism>
<gene>
    <name evidence="1" type="ORF">MKW98_013672</name>
</gene>
<proteinExistence type="predicted"/>
<feature type="non-terminal residue" evidence="1">
    <location>
        <position position="1"/>
    </location>
</feature>
<evidence type="ECO:0000313" key="1">
    <source>
        <dbReference type="EMBL" id="KAI3872967.1"/>
    </source>
</evidence>
<protein>
    <submittedName>
        <fullName evidence="1">Uncharacterized protein</fullName>
    </submittedName>
</protein>
<reference evidence="1" key="1">
    <citation type="submission" date="2022-04" db="EMBL/GenBank/DDBJ databases">
        <title>A functionally conserved STORR gene fusion in Papaver species that diverged 16.8 million years ago.</title>
        <authorList>
            <person name="Catania T."/>
        </authorList>
    </citation>
    <scope>NUCLEOTIDE SEQUENCE</scope>
    <source>
        <strain evidence="1">S-188037</strain>
    </source>
</reference>
<dbReference type="AlphaFoldDB" id="A0AAD4S8E8"/>
<comment type="caution">
    <text evidence="1">The sequence shown here is derived from an EMBL/GenBank/DDBJ whole genome shotgun (WGS) entry which is preliminary data.</text>
</comment>
<accession>A0AAD4S8E8</accession>
<dbReference type="Proteomes" id="UP001202328">
    <property type="component" value="Unassembled WGS sequence"/>
</dbReference>
<dbReference type="EMBL" id="JAJJMB010012841">
    <property type="protein sequence ID" value="KAI3872967.1"/>
    <property type="molecule type" value="Genomic_DNA"/>
</dbReference>
<keyword evidence="2" id="KW-1185">Reference proteome</keyword>